<proteinExistence type="inferred from homology"/>
<protein>
    <recommendedName>
        <fullName evidence="7">Large ribosomal subunit protein mL44</fullName>
    </recommendedName>
</protein>
<dbReference type="GO" id="GO:0004525">
    <property type="term" value="F:ribonuclease III activity"/>
    <property type="evidence" value="ECO:0007669"/>
    <property type="project" value="InterPro"/>
</dbReference>
<dbReference type="SUPFAM" id="SSF54768">
    <property type="entry name" value="dsRNA-binding domain-like"/>
    <property type="match status" value="1"/>
</dbReference>
<evidence type="ECO:0000256" key="1">
    <source>
        <dbReference type="ARBA" id="ARBA00004173"/>
    </source>
</evidence>
<dbReference type="Gene3D" id="1.10.1520.10">
    <property type="entry name" value="Ribonuclease III domain"/>
    <property type="match status" value="1"/>
</dbReference>
<evidence type="ECO:0000313" key="10">
    <source>
        <dbReference type="EMBL" id="KAF4125269.1"/>
    </source>
</evidence>
<dbReference type="SMART" id="SM00535">
    <property type="entry name" value="RIBOc"/>
    <property type="match status" value="1"/>
</dbReference>
<evidence type="ECO:0000256" key="6">
    <source>
        <dbReference type="ARBA" id="ARBA00024034"/>
    </source>
</evidence>
<keyword evidence="5" id="KW-0687">Ribonucleoprotein</keyword>
<dbReference type="SMART" id="SM00358">
    <property type="entry name" value="DSRM"/>
    <property type="match status" value="1"/>
</dbReference>
<evidence type="ECO:0000313" key="11">
    <source>
        <dbReference type="Proteomes" id="UP000749293"/>
    </source>
</evidence>
<dbReference type="RefSeq" id="XP_035323921.1">
    <property type="nucleotide sequence ID" value="XM_035466084.1"/>
</dbReference>
<keyword evidence="3" id="KW-0689">Ribosomal protein</keyword>
<evidence type="ECO:0000256" key="4">
    <source>
        <dbReference type="ARBA" id="ARBA00023128"/>
    </source>
</evidence>
<dbReference type="InterPro" id="IPR036389">
    <property type="entry name" value="RNase_III_sf"/>
</dbReference>
<organism evidence="10 11">
    <name type="scientific">Geosmithia morbida</name>
    <dbReference type="NCBI Taxonomy" id="1094350"/>
    <lineage>
        <taxon>Eukaryota</taxon>
        <taxon>Fungi</taxon>
        <taxon>Dikarya</taxon>
        <taxon>Ascomycota</taxon>
        <taxon>Pezizomycotina</taxon>
        <taxon>Sordariomycetes</taxon>
        <taxon>Hypocreomycetidae</taxon>
        <taxon>Hypocreales</taxon>
        <taxon>Bionectriaceae</taxon>
        <taxon>Geosmithia</taxon>
    </lineage>
</organism>
<dbReference type="PANTHER" id="PTHR11207">
    <property type="entry name" value="RIBONUCLEASE III"/>
    <property type="match status" value="1"/>
</dbReference>
<dbReference type="GO" id="GO:0003735">
    <property type="term" value="F:structural constituent of ribosome"/>
    <property type="evidence" value="ECO:0007669"/>
    <property type="project" value="TreeGrafter"/>
</dbReference>
<gene>
    <name evidence="10" type="ORF">GMORB2_4109</name>
</gene>
<dbReference type="PANTHER" id="PTHR11207:SF32">
    <property type="entry name" value="LARGE RIBOSOMAL SUBUNIT PROTEIN ML44"/>
    <property type="match status" value="1"/>
</dbReference>
<keyword evidence="2" id="KW-0694">RNA-binding</keyword>
<comment type="subcellular location">
    <subcellularLocation>
        <location evidence="1">Mitochondrion</location>
    </subcellularLocation>
</comment>
<feature type="compositionally biased region" description="Low complexity" evidence="8">
    <location>
        <begin position="192"/>
        <end position="207"/>
    </location>
</feature>
<dbReference type="InterPro" id="IPR000999">
    <property type="entry name" value="RNase_III_dom"/>
</dbReference>
<dbReference type="GeneID" id="55970337"/>
<comment type="caution">
    <text evidence="10">The sequence shown here is derived from an EMBL/GenBank/DDBJ whole genome shotgun (WGS) entry which is preliminary data.</text>
</comment>
<dbReference type="PROSITE" id="PS51257">
    <property type="entry name" value="PROKAR_LIPOPROTEIN"/>
    <property type="match status" value="1"/>
</dbReference>
<evidence type="ECO:0000256" key="8">
    <source>
        <dbReference type="SAM" id="MobiDB-lite"/>
    </source>
</evidence>
<name>A0A9P5D884_9HYPO</name>
<dbReference type="Pfam" id="PF22892">
    <property type="entry name" value="DSRM_MRPL44"/>
    <property type="match status" value="1"/>
</dbReference>
<dbReference type="AlphaFoldDB" id="A0A9P5D884"/>
<evidence type="ECO:0000256" key="5">
    <source>
        <dbReference type="ARBA" id="ARBA00023274"/>
    </source>
</evidence>
<reference evidence="10" key="1">
    <citation type="submission" date="2020-03" db="EMBL/GenBank/DDBJ databases">
        <title>Site-based positive gene gene selection in Geosmithia morbida across the United States reveals a broad range of putative effectors and factors for local host and environmental adapation.</title>
        <authorList>
            <person name="Onufrak A."/>
            <person name="Murdoch R.W."/>
            <person name="Gazis R."/>
            <person name="Huff M."/>
            <person name="Staton M."/>
            <person name="Klingeman W."/>
            <person name="Hadziabdic D."/>
        </authorList>
    </citation>
    <scope>NUCLEOTIDE SEQUENCE</scope>
    <source>
        <strain evidence="10">1262</strain>
    </source>
</reference>
<dbReference type="Proteomes" id="UP000749293">
    <property type="component" value="Unassembled WGS sequence"/>
</dbReference>
<dbReference type="GO" id="GO:0003725">
    <property type="term" value="F:double-stranded RNA binding"/>
    <property type="evidence" value="ECO:0007669"/>
    <property type="project" value="InterPro"/>
</dbReference>
<dbReference type="Gene3D" id="3.30.160.20">
    <property type="match status" value="1"/>
</dbReference>
<keyword evidence="4" id="KW-0496">Mitochondrion</keyword>
<dbReference type="EMBL" id="JAANYQ010000003">
    <property type="protein sequence ID" value="KAF4125269.1"/>
    <property type="molecule type" value="Genomic_DNA"/>
</dbReference>
<dbReference type="GO" id="GO:0006396">
    <property type="term" value="P:RNA processing"/>
    <property type="evidence" value="ECO:0007669"/>
    <property type="project" value="InterPro"/>
</dbReference>
<evidence type="ECO:0000256" key="2">
    <source>
        <dbReference type="ARBA" id="ARBA00022884"/>
    </source>
</evidence>
<dbReference type="PROSITE" id="PS50142">
    <property type="entry name" value="RNASE_3_2"/>
    <property type="match status" value="1"/>
</dbReference>
<dbReference type="OrthoDB" id="67027at2759"/>
<accession>A0A9P5D884</accession>
<dbReference type="CDD" id="cd19873">
    <property type="entry name" value="DSRM_MRPL3_like"/>
    <property type="match status" value="1"/>
</dbReference>
<dbReference type="InterPro" id="IPR044444">
    <property type="entry name" value="Ribosomal_mL44_DSRM_metazoa"/>
</dbReference>
<dbReference type="InterPro" id="IPR014720">
    <property type="entry name" value="dsRBD_dom"/>
</dbReference>
<dbReference type="InterPro" id="IPR044443">
    <property type="entry name" value="Ribosomal_mL44_DSRM_fung"/>
</dbReference>
<dbReference type="CDD" id="cd00593">
    <property type="entry name" value="RIBOc"/>
    <property type="match status" value="1"/>
</dbReference>
<dbReference type="SUPFAM" id="SSF69065">
    <property type="entry name" value="RNase III domain-like"/>
    <property type="match status" value="1"/>
</dbReference>
<feature type="region of interest" description="Disordered" evidence="8">
    <location>
        <begin position="46"/>
        <end position="76"/>
    </location>
</feature>
<evidence type="ECO:0000256" key="7">
    <source>
        <dbReference type="ARBA" id="ARBA00035187"/>
    </source>
</evidence>
<feature type="compositionally biased region" description="Low complexity" evidence="8">
    <location>
        <begin position="46"/>
        <end position="60"/>
    </location>
</feature>
<keyword evidence="11" id="KW-1185">Reference proteome</keyword>
<sequence length="398" mass="42993">MKRLRPSRWTGQMVYQARSGAAVGSHAQHSLMASCAAVSSRRCQSTISSSSSTTPSSSPAETRRSPLPSPRPERSLESAKLAALHARLSLSSKVPLQTLARALVTPSADANASFNNQNLATLGASIINYHVLEHLVCKFPRLPMAILYEALRAYSGPDALAQVARRWGTDEAAAPGEEVDPGLLQWSPAPKPASASATSAPTSQSTSGYVRADLDKYRRGISSRVVLDDDFGDKVVSDASSPHNFEQLQNRAFSSFAQAVVGAIYAHCGRQSAKAFVDSHILSRYLDLSSLFAFNLPTRELSMLCAREGFEPPLARLESETGRLSRTPVFVVGIYSGKERLGEAAGSSLDMARRKASMNALKAWYLYSPASKVRVPSEMFEQGAKPWKAPHIDIGELL</sequence>
<dbReference type="GO" id="GO:0005739">
    <property type="term" value="C:mitochondrion"/>
    <property type="evidence" value="ECO:0007669"/>
    <property type="project" value="TreeGrafter"/>
</dbReference>
<evidence type="ECO:0000256" key="3">
    <source>
        <dbReference type="ARBA" id="ARBA00022980"/>
    </source>
</evidence>
<feature type="domain" description="RNase III" evidence="9">
    <location>
        <begin position="81"/>
        <end position="171"/>
    </location>
</feature>
<comment type="similarity">
    <text evidence="6">Belongs to the ribonuclease III family. Mitochondrion-specific ribosomal protein mL44 subfamily.</text>
</comment>
<evidence type="ECO:0000259" key="9">
    <source>
        <dbReference type="PROSITE" id="PS50142"/>
    </source>
</evidence>
<feature type="region of interest" description="Disordered" evidence="8">
    <location>
        <begin position="174"/>
        <end position="207"/>
    </location>
</feature>